<sequence>MQSWRRLEREAEGRSTVM</sequence>
<keyword evidence="2" id="KW-1185">Reference proteome</keyword>
<dbReference type="VEuPathDB" id="FungiDB:EYZ11_013489"/>
<accession>A0A4S3IXS8</accession>
<evidence type="ECO:0000313" key="2">
    <source>
        <dbReference type="Proteomes" id="UP000308092"/>
    </source>
</evidence>
<organism evidence="1 2">
    <name type="scientific">Aspergillus tanneri</name>
    <dbReference type="NCBI Taxonomy" id="1220188"/>
    <lineage>
        <taxon>Eukaryota</taxon>
        <taxon>Fungi</taxon>
        <taxon>Dikarya</taxon>
        <taxon>Ascomycota</taxon>
        <taxon>Pezizomycotina</taxon>
        <taxon>Eurotiomycetes</taxon>
        <taxon>Eurotiomycetidae</taxon>
        <taxon>Eurotiales</taxon>
        <taxon>Aspergillaceae</taxon>
        <taxon>Aspergillus</taxon>
        <taxon>Aspergillus subgen. Circumdati</taxon>
    </lineage>
</organism>
<proteinExistence type="predicted"/>
<dbReference type="Proteomes" id="UP000308092">
    <property type="component" value="Unassembled WGS sequence"/>
</dbReference>
<name>A0A4S3IXS8_9EURO</name>
<comment type="caution">
    <text evidence="1">The sequence shown here is derived from an EMBL/GenBank/DDBJ whole genome shotgun (WGS) entry which is preliminary data.</text>
</comment>
<dbReference type="AlphaFoldDB" id="A0A4S3IXS8"/>
<evidence type="ECO:0000313" key="1">
    <source>
        <dbReference type="EMBL" id="THC87065.1"/>
    </source>
</evidence>
<protein>
    <submittedName>
        <fullName evidence="1">Uncharacterized protein</fullName>
    </submittedName>
</protein>
<gene>
    <name evidence="1" type="ORF">EYZ11_013489</name>
</gene>
<dbReference type="EMBL" id="SOSA01001533">
    <property type="protein sequence ID" value="THC87065.1"/>
    <property type="molecule type" value="Genomic_DNA"/>
</dbReference>
<reference evidence="1 2" key="1">
    <citation type="submission" date="2019-03" db="EMBL/GenBank/DDBJ databases">
        <title>The genome sequence of a newly discovered highly antifungal drug resistant Aspergillus species, Aspergillus tanneri NIH 1004.</title>
        <authorList>
            <person name="Mounaud S."/>
            <person name="Singh I."/>
            <person name="Joardar V."/>
            <person name="Pakala S."/>
            <person name="Pakala S."/>
            <person name="Venepally P."/>
            <person name="Hoover J."/>
            <person name="Nierman W."/>
            <person name="Chung J."/>
            <person name="Losada L."/>
        </authorList>
    </citation>
    <scope>NUCLEOTIDE SEQUENCE [LARGE SCALE GENOMIC DNA]</scope>
    <source>
        <strain evidence="1 2">NIH1004</strain>
    </source>
</reference>